<evidence type="ECO:0000256" key="5">
    <source>
        <dbReference type="ARBA" id="ARBA00023136"/>
    </source>
</evidence>
<organism evidence="8 9">
    <name type="scientific">Paraconexibacter antarcticus</name>
    <dbReference type="NCBI Taxonomy" id="2949664"/>
    <lineage>
        <taxon>Bacteria</taxon>
        <taxon>Bacillati</taxon>
        <taxon>Actinomycetota</taxon>
        <taxon>Thermoleophilia</taxon>
        <taxon>Solirubrobacterales</taxon>
        <taxon>Paraconexibacteraceae</taxon>
        <taxon>Paraconexibacter</taxon>
    </lineage>
</organism>
<keyword evidence="5 6" id="KW-0472">Membrane</keyword>
<gene>
    <name evidence="8" type="ORF">NBH00_01895</name>
</gene>
<feature type="transmembrane region" description="Helical" evidence="6">
    <location>
        <begin position="93"/>
        <end position="111"/>
    </location>
</feature>
<evidence type="ECO:0000313" key="8">
    <source>
        <dbReference type="EMBL" id="UTI64971.1"/>
    </source>
</evidence>
<feature type="transmembrane region" description="Helical" evidence="6">
    <location>
        <begin position="69"/>
        <end position="86"/>
    </location>
</feature>
<keyword evidence="9" id="KW-1185">Reference proteome</keyword>
<evidence type="ECO:0000313" key="9">
    <source>
        <dbReference type="Proteomes" id="UP001056035"/>
    </source>
</evidence>
<keyword evidence="2" id="KW-1003">Cell membrane</keyword>
<sequence>MTDTILPLVTGRTRKPRGRSTRPRLPAGNRLLATLVLAAAAVNGLFALALAPSSRFEIADPTQHIDNRLWAAGVAALLVPLGWGLLRRRRGAWIVSCALLAGVVGVDLAYGEPPTELLLPLIALTGVLLARHRLVAVNYRETLRAHTVPTHEAMIRTQALIDEYATDSMAPFKLREDVGHMFSDARDAVLAFRVENRALLVASDPIGSPEGVAEVINRARSLARGAGLRFGIVAASEELCDRMRSEFGMRPIYLGCEAIVDATAFTLQGHKIKKVRQAYNRVQREGFVLECKRFGELTDAERAELAACQERGRPPEEEQSFVMAPETYDAHGSERSIVVQARHAEDGHVGAFMVFMPLTQRKMWSLAMQLRDPDSPNGTVDALIAFALLQAKEHGVEELSLNFAAARRYVYEPVFGFWPRVAKALAYLAMRWTQIDQLRYHNEKFSPTWEPRSVICEHVLEVPHLAFAVIWQEGQLPRPNAFIRPAWPQRSDALPA</sequence>
<dbReference type="EMBL" id="CP098502">
    <property type="protein sequence ID" value="UTI64971.1"/>
    <property type="molecule type" value="Genomic_DNA"/>
</dbReference>
<evidence type="ECO:0000259" key="7">
    <source>
        <dbReference type="Pfam" id="PF09924"/>
    </source>
</evidence>
<proteinExistence type="predicted"/>
<dbReference type="RefSeq" id="WP_254571663.1">
    <property type="nucleotide sequence ID" value="NZ_CP098502.1"/>
</dbReference>
<evidence type="ECO:0000256" key="3">
    <source>
        <dbReference type="ARBA" id="ARBA00022692"/>
    </source>
</evidence>
<reference evidence="8 9" key="1">
    <citation type="submission" date="2022-06" db="EMBL/GenBank/DDBJ databases">
        <title>Paraconexibacter antarcticus.</title>
        <authorList>
            <person name="Kim C.S."/>
        </authorList>
    </citation>
    <scope>NUCLEOTIDE SEQUENCE [LARGE SCALE GENOMIC DNA]</scope>
    <source>
        <strain evidence="8 9">02-257</strain>
    </source>
</reference>
<dbReference type="Proteomes" id="UP001056035">
    <property type="component" value="Chromosome"/>
</dbReference>
<dbReference type="InterPro" id="IPR024320">
    <property type="entry name" value="LPG_synthase_C"/>
</dbReference>
<evidence type="ECO:0000256" key="6">
    <source>
        <dbReference type="SAM" id="Phobius"/>
    </source>
</evidence>
<evidence type="ECO:0000256" key="1">
    <source>
        <dbReference type="ARBA" id="ARBA00004651"/>
    </source>
</evidence>
<evidence type="ECO:0000256" key="4">
    <source>
        <dbReference type="ARBA" id="ARBA00022989"/>
    </source>
</evidence>
<feature type="transmembrane region" description="Helical" evidence="6">
    <location>
        <begin position="31"/>
        <end position="49"/>
    </location>
</feature>
<comment type="subcellular location">
    <subcellularLocation>
        <location evidence="1">Cell membrane</location>
        <topology evidence="1">Multi-pass membrane protein</topology>
    </subcellularLocation>
</comment>
<dbReference type="PANTHER" id="PTHR34697:SF2">
    <property type="entry name" value="PHOSPHATIDYLGLYCEROL LYSYLTRANSFERASE"/>
    <property type="match status" value="1"/>
</dbReference>
<feature type="domain" description="Phosphatidylglycerol lysyltransferase C-terminal" evidence="7">
    <location>
        <begin position="159"/>
        <end position="455"/>
    </location>
</feature>
<accession>A0ABY5DSH2</accession>
<dbReference type="Pfam" id="PF09924">
    <property type="entry name" value="LPG_synthase_C"/>
    <property type="match status" value="1"/>
</dbReference>
<evidence type="ECO:0000256" key="2">
    <source>
        <dbReference type="ARBA" id="ARBA00022475"/>
    </source>
</evidence>
<name>A0ABY5DSH2_9ACTN</name>
<dbReference type="PANTHER" id="PTHR34697">
    <property type="entry name" value="PHOSPHATIDYLGLYCEROL LYSYLTRANSFERASE"/>
    <property type="match status" value="1"/>
</dbReference>
<keyword evidence="4 6" id="KW-1133">Transmembrane helix</keyword>
<protein>
    <submittedName>
        <fullName evidence="8">DUF2156 domain-containing protein</fullName>
    </submittedName>
</protein>
<keyword evidence="3 6" id="KW-0812">Transmembrane</keyword>
<dbReference type="InterPro" id="IPR051211">
    <property type="entry name" value="PG_lysyltransferase"/>
</dbReference>